<feature type="domain" description="NTP pyrophosphohydrolase MazG-like" evidence="2">
    <location>
        <begin position="298"/>
        <end position="362"/>
    </location>
</feature>
<dbReference type="AlphaFoldDB" id="A0AAN1XYG8"/>
<dbReference type="Pfam" id="PF03819">
    <property type="entry name" value="MazG"/>
    <property type="match status" value="2"/>
</dbReference>
<dbReference type="KEGG" id="vab:WPS_29740"/>
<keyword evidence="4" id="KW-1185">Reference proteome</keyword>
<protein>
    <recommendedName>
        <fullName evidence="5">Nucleoside triphosphate pyrophosphohydrolase</fullName>
    </recommendedName>
</protein>
<evidence type="ECO:0000313" key="3">
    <source>
        <dbReference type="EMBL" id="BDE07698.1"/>
    </source>
</evidence>
<dbReference type="GO" id="GO:0046076">
    <property type="term" value="P:dTTP catabolic process"/>
    <property type="evidence" value="ECO:0007669"/>
    <property type="project" value="TreeGrafter"/>
</dbReference>
<proteinExistence type="predicted"/>
<dbReference type="InterPro" id="IPR011551">
    <property type="entry name" value="NTP_PyrPHydrolase_MazG"/>
</dbReference>
<feature type="domain" description="NTP pyrophosphohydrolase MazG-like" evidence="2">
    <location>
        <begin position="160"/>
        <end position="233"/>
    </location>
</feature>
<dbReference type="GO" id="GO:0006203">
    <property type="term" value="P:dGTP catabolic process"/>
    <property type="evidence" value="ECO:0007669"/>
    <property type="project" value="TreeGrafter"/>
</dbReference>
<dbReference type="InterPro" id="IPR014777">
    <property type="entry name" value="4pyrrole_Mease_sub1"/>
</dbReference>
<dbReference type="InterPro" id="IPR004518">
    <property type="entry name" value="MazG-like_dom"/>
</dbReference>
<reference evidence="3 4" key="1">
    <citation type="journal article" date="2022" name="ISME Commun">
        <title>Vulcanimicrobium alpinus gen. nov. sp. nov., the first cultivated representative of the candidate phylum 'Eremiobacterota', is a metabolically versatile aerobic anoxygenic phototroph.</title>
        <authorList>
            <person name="Yabe S."/>
            <person name="Muto K."/>
            <person name="Abe K."/>
            <person name="Yokota A."/>
            <person name="Staudigel H."/>
            <person name="Tebo B.M."/>
        </authorList>
    </citation>
    <scope>NUCLEOTIDE SEQUENCE [LARGE SCALE GENOMIC DNA]</scope>
    <source>
        <strain evidence="3 4">WC8-2</strain>
    </source>
</reference>
<dbReference type="NCBIfam" id="NF007113">
    <property type="entry name" value="PRK09562.1"/>
    <property type="match status" value="1"/>
</dbReference>
<dbReference type="PANTHER" id="PTHR30522:SF0">
    <property type="entry name" value="NUCLEOSIDE TRIPHOSPHATE PYROPHOSPHOHYDROLASE"/>
    <property type="match status" value="1"/>
</dbReference>
<dbReference type="GO" id="GO:0046061">
    <property type="term" value="P:dATP catabolic process"/>
    <property type="evidence" value="ECO:0007669"/>
    <property type="project" value="TreeGrafter"/>
</dbReference>
<dbReference type="SUPFAM" id="SSF101386">
    <property type="entry name" value="all-alpha NTP pyrophosphatases"/>
    <property type="match status" value="2"/>
</dbReference>
<dbReference type="NCBIfam" id="TIGR00444">
    <property type="entry name" value="mazG"/>
    <property type="match status" value="1"/>
</dbReference>
<evidence type="ECO:0008006" key="5">
    <source>
        <dbReference type="Google" id="ProtNLM"/>
    </source>
</evidence>
<dbReference type="GO" id="GO:0046052">
    <property type="term" value="P:UTP catabolic process"/>
    <property type="evidence" value="ECO:0007669"/>
    <property type="project" value="TreeGrafter"/>
</dbReference>
<dbReference type="Pfam" id="PF00590">
    <property type="entry name" value="TP_methylase"/>
    <property type="match status" value="1"/>
</dbReference>
<evidence type="ECO:0000259" key="1">
    <source>
        <dbReference type="Pfam" id="PF00590"/>
    </source>
</evidence>
<dbReference type="GO" id="GO:0047429">
    <property type="term" value="F:nucleoside triphosphate diphosphatase activity"/>
    <property type="evidence" value="ECO:0007669"/>
    <property type="project" value="InterPro"/>
</dbReference>
<dbReference type="EMBL" id="AP025523">
    <property type="protein sequence ID" value="BDE07698.1"/>
    <property type="molecule type" value="Genomic_DNA"/>
</dbReference>
<dbReference type="GO" id="GO:0046047">
    <property type="term" value="P:TTP catabolic process"/>
    <property type="evidence" value="ECO:0007669"/>
    <property type="project" value="TreeGrafter"/>
</dbReference>
<accession>A0AAN1XYG8</accession>
<feature type="domain" description="Tetrapyrrole methylase" evidence="1">
    <location>
        <begin position="2"/>
        <end position="123"/>
    </location>
</feature>
<dbReference type="PANTHER" id="PTHR30522">
    <property type="entry name" value="NUCLEOSIDE TRIPHOSPHATE PYROPHOSPHOHYDROLASE"/>
    <property type="match status" value="1"/>
</dbReference>
<dbReference type="CDD" id="cd11528">
    <property type="entry name" value="NTP-PPase_MazG_Nterm"/>
    <property type="match status" value="1"/>
</dbReference>
<dbReference type="GO" id="GO:0008168">
    <property type="term" value="F:methyltransferase activity"/>
    <property type="evidence" value="ECO:0007669"/>
    <property type="project" value="InterPro"/>
</dbReference>
<dbReference type="FunFam" id="1.10.287.1080:FF:000003">
    <property type="entry name" value="Nucleoside triphosphate pyrophosphohydrolase"/>
    <property type="match status" value="1"/>
</dbReference>
<evidence type="ECO:0000313" key="4">
    <source>
        <dbReference type="Proteomes" id="UP001317532"/>
    </source>
</evidence>
<dbReference type="GO" id="GO:0006950">
    <property type="term" value="P:response to stress"/>
    <property type="evidence" value="ECO:0007669"/>
    <property type="project" value="UniProtKB-ARBA"/>
</dbReference>
<name>A0AAN1XYG8_UNVUL</name>
<dbReference type="InterPro" id="IPR048015">
    <property type="entry name" value="NTP-PPase_MazG-like_N"/>
</dbReference>
<organism evidence="3 4">
    <name type="scientific">Vulcanimicrobium alpinum</name>
    <dbReference type="NCBI Taxonomy" id="3016050"/>
    <lineage>
        <taxon>Bacteria</taxon>
        <taxon>Bacillati</taxon>
        <taxon>Vulcanimicrobiota</taxon>
        <taxon>Vulcanimicrobiia</taxon>
        <taxon>Vulcanimicrobiales</taxon>
        <taxon>Vulcanimicrobiaceae</taxon>
        <taxon>Vulcanimicrobium</taxon>
    </lineage>
</organism>
<evidence type="ECO:0000259" key="2">
    <source>
        <dbReference type="Pfam" id="PF03819"/>
    </source>
</evidence>
<dbReference type="InterPro" id="IPR035996">
    <property type="entry name" value="4pyrrol_Methylase_sf"/>
</dbReference>
<dbReference type="RefSeq" id="WP_317995275.1">
    <property type="nucleotide sequence ID" value="NZ_AP025523.1"/>
</dbReference>
<dbReference type="InterPro" id="IPR000878">
    <property type="entry name" value="4pyrrol_Mease"/>
</dbReference>
<dbReference type="SUPFAM" id="SSF53790">
    <property type="entry name" value="Tetrapyrrole methylase"/>
    <property type="match status" value="1"/>
</dbReference>
<dbReference type="Gene3D" id="3.40.1010.10">
    <property type="entry name" value="Cobalt-precorrin-4 Transmethylase, Domain 1"/>
    <property type="match status" value="1"/>
</dbReference>
<sequence length="396" mass="43846">MIRIVGLGPGDPGLLTLGSRESLRAVGRATTVLAPPELVRFLESDGVAIEKTLITDQGLFLRGSSEVIDAFADRIDQRDLGLGVLGNPLSDFLGLPMLLRALERRGIAAEIIPGMPRATLSASITMPLVPLPPGSTHHTWDDLVEIMARLRRSCPWDREQTHASLVRYLIEETYEVVDAIEHGTDAELCEELGDLLFQIVFHSQLATERGKFSVADVIDGLSNKMIRRHPHVFGDVAVADVEQVWANWEQLKAQEATGQSRSSKLDGIPVHMGALQRGQKMQEKAARVGFDWTDARDITEKLSEELRELADARIKAGDLKPEDPHVREELGDVIFTVVNLARRLGVDAEGAMRDANAKFERRFRYMEAYAVGSGRALNDMTLDELEDLWQQAKTAA</sequence>
<dbReference type="CDD" id="cd11529">
    <property type="entry name" value="NTP-PPase_MazG_Cterm"/>
    <property type="match status" value="1"/>
</dbReference>
<dbReference type="InterPro" id="IPR048011">
    <property type="entry name" value="NTP-PPase_MazG-like_C"/>
</dbReference>
<gene>
    <name evidence="3" type="ORF">WPS_29740</name>
</gene>
<dbReference type="GO" id="GO:0046081">
    <property type="term" value="P:dUTP catabolic process"/>
    <property type="evidence" value="ECO:0007669"/>
    <property type="project" value="TreeGrafter"/>
</dbReference>
<dbReference type="FunFam" id="1.10.287.1080:FF:000001">
    <property type="entry name" value="Nucleoside triphosphate pyrophosphohydrolase"/>
    <property type="match status" value="1"/>
</dbReference>
<dbReference type="Proteomes" id="UP001317532">
    <property type="component" value="Chromosome"/>
</dbReference>
<dbReference type="Gene3D" id="1.10.287.1080">
    <property type="entry name" value="MazG-like"/>
    <property type="match status" value="2"/>
</dbReference>